<dbReference type="EMBL" id="LAZR01011742">
    <property type="protein sequence ID" value="KKM60091.1"/>
    <property type="molecule type" value="Genomic_DNA"/>
</dbReference>
<evidence type="ECO:0000256" key="1">
    <source>
        <dbReference type="SAM" id="Phobius"/>
    </source>
</evidence>
<dbReference type="InterPro" id="IPR002372">
    <property type="entry name" value="PQQ_rpt_dom"/>
</dbReference>
<protein>
    <recommendedName>
        <fullName evidence="2">Pyrrolo-quinoline quinone repeat domain-containing protein</fullName>
    </recommendedName>
</protein>
<organism evidence="3">
    <name type="scientific">marine sediment metagenome</name>
    <dbReference type="NCBI Taxonomy" id="412755"/>
    <lineage>
        <taxon>unclassified sequences</taxon>
        <taxon>metagenomes</taxon>
        <taxon>ecological metagenomes</taxon>
    </lineage>
</organism>
<sequence>MFNKNPLTTKATVAVLSVAIVAVFSFVLFFRSQAPPIVTPTWKFKVKAHKSRDNAYNAEDEFSVSRLEVSKKQLYFLDTAYLYAIDKISGKKRWLKKINSTAVEKLTLSKNIYLTVFFDPHVDASVDYTHMSIEPKTGKEKWRLINKNRAADELLIGENLVFSNDDKTIYAYDKQNKRLIWSVKSSQDIYEMILDKNEIFYTSHHQLVVLSASTGKKKWQVNANPSVGRGIGVYVADDYVYMTEPPKNSAHTIFYSLDRRSGKKIWQYKMVGYIGSSPKIMANAVYFDSGYGGEEPDSIAETFYVLNKTTGKDIWQIKSISLDENDDGAPIEKIIKGNTMFYVADNVKNDDGISTGIKTVDLATGKQKWEFEIEVNEGELTYVSSLYYAQDKIVFKTETVGEDNIKIYCLDAKTGRQLWNYTDSSISLINVLKNHVFITTSSSKPNALILLAIDMDNGRTKWKLPIKASGPEMISSLKVSGNKVIFVTESAVENDPEPSTIYSVKL</sequence>
<keyword evidence="1" id="KW-0472">Membrane</keyword>
<keyword evidence="1" id="KW-0812">Transmembrane</keyword>
<evidence type="ECO:0000259" key="2">
    <source>
        <dbReference type="Pfam" id="PF13360"/>
    </source>
</evidence>
<dbReference type="Gene3D" id="2.130.10.10">
    <property type="entry name" value="YVTN repeat-like/Quinoprotein amine dehydrogenase"/>
    <property type="match status" value="1"/>
</dbReference>
<keyword evidence="1" id="KW-1133">Transmembrane helix</keyword>
<accession>A0A0F9JCP7</accession>
<feature type="transmembrane region" description="Helical" evidence="1">
    <location>
        <begin position="12"/>
        <end position="30"/>
    </location>
</feature>
<evidence type="ECO:0000313" key="3">
    <source>
        <dbReference type="EMBL" id="KKM60091.1"/>
    </source>
</evidence>
<dbReference type="PANTHER" id="PTHR34512:SF30">
    <property type="entry name" value="OUTER MEMBRANE PROTEIN ASSEMBLY FACTOR BAMB"/>
    <property type="match status" value="1"/>
</dbReference>
<proteinExistence type="predicted"/>
<name>A0A0F9JCP7_9ZZZZ</name>
<dbReference type="Gene3D" id="2.40.128.630">
    <property type="match status" value="1"/>
</dbReference>
<dbReference type="AlphaFoldDB" id="A0A0F9JCP7"/>
<gene>
    <name evidence="3" type="ORF">LCGC14_1545330</name>
</gene>
<dbReference type="Pfam" id="PF13360">
    <property type="entry name" value="PQQ_2"/>
    <property type="match status" value="1"/>
</dbReference>
<reference evidence="3" key="1">
    <citation type="journal article" date="2015" name="Nature">
        <title>Complex archaea that bridge the gap between prokaryotes and eukaryotes.</title>
        <authorList>
            <person name="Spang A."/>
            <person name="Saw J.H."/>
            <person name="Jorgensen S.L."/>
            <person name="Zaremba-Niedzwiedzka K."/>
            <person name="Martijn J."/>
            <person name="Lind A.E."/>
            <person name="van Eijk R."/>
            <person name="Schleper C."/>
            <person name="Guy L."/>
            <person name="Ettema T.J."/>
        </authorList>
    </citation>
    <scope>NUCLEOTIDE SEQUENCE</scope>
</reference>
<dbReference type="SUPFAM" id="SSF50998">
    <property type="entry name" value="Quinoprotein alcohol dehydrogenase-like"/>
    <property type="match status" value="2"/>
</dbReference>
<comment type="caution">
    <text evidence="3">The sequence shown here is derived from an EMBL/GenBank/DDBJ whole genome shotgun (WGS) entry which is preliminary data.</text>
</comment>
<dbReference type="InterPro" id="IPR015943">
    <property type="entry name" value="WD40/YVTN_repeat-like_dom_sf"/>
</dbReference>
<feature type="domain" description="Pyrrolo-quinoline quinone repeat" evidence="2">
    <location>
        <begin position="208"/>
        <end position="463"/>
    </location>
</feature>
<dbReference type="SMART" id="SM00564">
    <property type="entry name" value="PQQ"/>
    <property type="match status" value="7"/>
</dbReference>
<dbReference type="InterPro" id="IPR011047">
    <property type="entry name" value="Quinoprotein_ADH-like_sf"/>
</dbReference>
<dbReference type="PANTHER" id="PTHR34512">
    <property type="entry name" value="CELL SURFACE PROTEIN"/>
    <property type="match status" value="1"/>
</dbReference>
<dbReference type="InterPro" id="IPR018391">
    <property type="entry name" value="PQQ_b-propeller_rpt"/>
</dbReference>